<gene>
    <name evidence="4" type="ORF">CCS01_19695</name>
</gene>
<dbReference type="PROSITE" id="PS00061">
    <property type="entry name" value="ADH_SHORT"/>
    <property type="match status" value="1"/>
</dbReference>
<dbReference type="PANTHER" id="PTHR45024">
    <property type="entry name" value="DEHYDROGENASES, SHORT CHAIN"/>
    <property type="match status" value="1"/>
</dbReference>
<dbReference type="Proteomes" id="UP000239724">
    <property type="component" value="Unassembled WGS sequence"/>
</dbReference>
<proteinExistence type="inferred from homology"/>
<sequence>MDVRFDDRVAIVTGAGAGLGRQHALLLASRGAKVVVNDPGGAVDGTGGANAVADAVVAEIRKAGGEAVASYASVAEEALAQSIIDTAVKAWGRLDILVCNAGVLRDKAFNNMTMEDYEFVNRVHHFGTVYCVKAAWPIMRKQSYGRIVVTTSGSGTVGNFGQANYGAAKMAVNGLINVLRHEGAKYNIRCNAISPSALTRMTESLLPPDIGPWMKPELVSPAVAWLCSEECDQNGEILAATAGGFARVQYFVTEGVQFDPAEPVSIEMVRDSLGRIRDLSTAKPYTGLMGNVVEKLREMGRIK</sequence>
<dbReference type="RefSeq" id="WP_104520530.1">
    <property type="nucleotide sequence ID" value="NZ_NHRY01000216.1"/>
</dbReference>
<comment type="caution">
    <text evidence="4">The sequence shown here is derived from an EMBL/GenBank/DDBJ whole genome shotgun (WGS) entry which is preliminary data.</text>
</comment>
<dbReference type="InterPro" id="IPR051687">
    <property type="entry name" value="Peroxisomal_Beta-Oxidation"/>
</dbReference>
<evidence type="ECO:0000256" key="1">
    <source>
        <dbReference type="ARBA" id="ARBA00006484"/>
    </source>
</evidence>
<dbReference type="SUPFAM" id="SSF51735">
    <property type="entry name" value="NAD(P)-binding Rossmann-fold domains"/>
    <property type="match status" value="1"/>
</dbReference>
<organism evidence="4 5">
    <name type="scientific">Rhodopila globiformis</name>
    <name type="common">Rhodopseudomonas globiformis</name>
    <dbReference type="NCBI Taxonomy" id="1071"/>
    <lineage>
        <taxon>Bacteria</taxon>
        <taxon>Pseudomonadati</taxon>
        <taxon>Pseudomonadota</taxon>
        <taxon>Alphaproteobacteria</taxon>
        <taxon>Acetobacterales</taxon>
        <taxon>Acetobacteraceae</taxon>
        <taxon>Rhodopila</taxon>
    </lineage>
</organism>
<reference evidence="4 5" key="1">
    <citation type="journal article" date="2018" name="Arch. Microbiol.">
        <title>New insights into the metabolic potential of the phototrophic purple bacterium Rhodopila globiformis DSM 161(T) from its draft genome sequence and evidence for a vanadium-dependent nitrogenase.</title>
        <authorList>
            <person name="Imhoff J.F."/>
            <person name="Rahn T."/>
            <person name="Kunzel S."/>
            <person name="Neulinger S.C."/>
        </authorList>
    </citation>
    <scope>NUCLEOTIDE SEQUENCE [LARGE SCALE GENOMIC DNA]</scope>
    <source>
        <strain evidence="4 5">DSM 161</strain>
    </source>
</reference>
<feature type="domain" description="Ketoreductase" evidence="3">
    <location>
        <begin position="8"/>
        <end position="196"/>
    </location>
</feature>
<keyword evidence="2" id="KW-0560">Oxidoreductase</keyword>
<accession>A0A2S6N675</accession>
<evidence type="ECO:0000313" key="5">
    <source>
        <dbReference type="Proteomes" id="UP000239724"/>
    </source>
</evidence>
<dbReference type="EMBL" id="NHRY01000216">
    <property type="protein sequence ID" value="PPQ30125.1"/>
    <property type="molecule type" value="Genomic_DNA"/>
</dbReference>
<dbReference type="PANTHER" id="PTHR45024:SF2">
    <property type="entry name" value="SCP2 DOMAIN-CONTAINING PROTEIN"/>
    <property type="match status" value="1"/>
</dbReference>
<dbReference type="InterPro" id="IPR002347">
    <property type="entry name" value="SDR_fam"/>
</dbReference>
<evidence type="ECO:0000313" key="4">
    <source>
        <dbReference type="EMBL" id="PPQ30125.1"/>
    </source>
</evidence>
<dbReference type="SMART" id="SM00822">
    <property type="entry name" value="PKS_KR"/>
    <property type="match status" value="1"/>
</dbReference>
<name>A0A2S6N675_RHOGL</name>
<keyword evidence="5" id="KW-1185">Reference proteome</keyword>
<protein>
    <recommendedName>
        <fullName evidence="3">Ketoreductase domain-containing protein</fullName>
    </recommendedName>
</protein>
<dbReference type="Gene3D" id="3.40.50.720">
    <property type="entry name" value="NAD(P)-binding Rossmann-like Domain"/>
    <property type="match status" value="1"/>
</dbReference>
<dbReference type="AlphaFoldDB" id="A0A2S6N675"/>
<dbReference type="InterPro" id="IPR057326">
    <property type="entry name" value="KR_dom"/>
</dbReference>
<dbReference type="OrthoDB" id="9804774at2"/>
<comment type="similarity">
    <text evidence="1">Belongs to the short-chain dehydrogenases/reductases (SDR) family.</text>
</comment>
<dbReference type="InterPro" id="IPR020904">
    <property type="entry name" value="Sc_DH/Rdtase_CS"/>
</dbReference>
<dbReference type="Pfam" id="PF00106">
    <property type="entry name" value="adh_short"/>
    <property type="match status" value="1"/>
</dbReference>
<dbReference type="GO" id="GO:0016491">
    <property type="term" value="F:oxidoreductase activity"/>
    <property type="evidence" value="ECO:0007669"/>
    <property type="project" value="UniProtKB-KW"/>
</dbReference>
<dbReference type="PRINTS" id="PR00081">
    <property type="entry name" value="GDHRDH"/>
</dbReference>
<evidence type="ECO:0000259" key="3">
    <source>
        <dbReference type="SMART" id="SM00822"/>
    </source>
</evidence>
<evidence type="ECO:0000256" key="2">
    <source>
        <dbReference type="ARBA" id="ARBA00023002"/>
    </source>
</evidence>
<dbReference type="InterPro" id="IPR036291">
    <property type="entry name" value="NAD(P)-bd_dom_sf"/>
</dbReference>